<dbReference type="EMBL" id="JAQOWY010000517">
    <property type="protein sequence ID" value="KAK1840960.1"/>
    <property type="molecule type" value="Genomic_DNA"/>
</dbReference>
<evidence type="ECO:0000313" key="2">
    <source>
        <dbReference type="EMBL" id="KAK1840960.1"/>
    </source>
</evidence>
<feature type="region of interest" description="Disordered" evidence="1">
    <location>
        <begin position="44"/>
        <end position="67"/>
    </location>
</feature>
<dbReference type="AlphaFoldDB" id="A0AAD9EA16"/>
<feature type="region of interest" description="Disordered" evidence="1">
    <location>
        <begin position="350"/>
        <end position="386"/>
    </location>
</feature>
<comment type="caution">
    <text evidence="2">The sequence shown here is derived from an EMBL/GenBank/DDBJ whole genome shotgun (WGS) entry which is preliminary data.</text>
</comment>
<dbReference type="Proteomes" id="UP001243330">
    <property type="component" value="Unassembled WGS sequence"/>
</dbReference>
<feature type="compositionally biased region" description="Basic and acidic residues" evidence="1">
    <location>
        <begin position="47"/>
        <end position="58"/>
    </location>
</feature>
<organism evidence="2 3">
    <name type="scientific">Colletotrichum chrysophilum</name>
    <dbReference type="NCBI Taxonomy" id="1836956"/>
    <lineage>
        <taxon>Eukaryota</taxon>
        <taxon>Fungi</taxon>
        <taxon>Dikarya</taxon>
        <taxon>Ascomycota</taxon>
        <taxon>Pezizomycotina</taxon>
        <taxon>Sordariomycetes</taxon>
        <taxon>Hypocreomycetidae</taxon>
        <taxon>Glomerellales</taxon>
        <taxon>Glomerellaceae</taxon>
        <taxon>Colletotrichum</taxon>
        <taxon>Colletotrichum gloeosporioides species complex</taxon>
    </lineage>
</organism>
<evidence type="ECO:0000256" key="1">
    <source>
        <dbReference type="SAM" id="MobiDB-lite"/>
    </source>
</evidence>
<gene>
    <name evidence="2" type="ORF">CCHR01_16410</name>
</gene>
<protein>
    <submittedName>
        <fullName evidence="2">Uncharacterized protein</fullName>
    </submittedName>
</protein>
<feature type="region of interest" description="Disordered" evidence="1">
    <location>
        <begin position="541"/>
        <end position="607"/>
    </location>
</feature>
<evidence type="ECO:0000313" key="3">
    <source>
        <dbReference type="Proteomes" id="UP001243330"/>
    </source>
</evidence>
<feature type="compositionally biased region" description="Acidic residues" evidence="1">
    <location>
        <begin position="585"/>
        <end position="604"/>
    </location>
</feature>
<keyword evidence="3" id="KW-1185">Reference proteome</keyword>
<proteinExistence type="predicted"/>
<sequence>MSALDNPDMIIADDALPDGGTLLNSFSPATNLDINQDMQYLASSNQEVERGGNKHDNPSEVACSDATTTLSSQQADSTLARQSTAIGFNRSGATRTCPQTVSGATAKGSRFISELCLLIHTRIGSVEIRDRAWLSDVIRRFAVRIGLESSDEANQDIFCFVHKCHLSIATYFELLGAIIRLHEKSMEQYVDVWEDWLSDDRHGSSSFKEKLTSWGIVSRENLPPIPNYSHEDDSPIPELADFNRTIAESNSFMWLIASIRESRSTLMRVTPSRTFREAVFDHLVPAITPYRSQLKSHENVAVMEESASTLDRNIGSILIQKPAPSLDGNIDSVLMQKPATTLERNTDSILMDKPAPTLDGNTDSGYASRHTDARREEPGISVSQSSESVGWYSDMDAQTSYSILTEGHLNSVESHVSNLSDSLFHSIGKYLDANSWPSVLKVLPRLLKAFAMQIGMEASTQENRYIMLFIHQHHKKIVDRIEAIFSESCDLNQPGRIEPRHEIMPLNEKFNRWNVDLGHSPRRMEESLFADPSFAHFFPDEADSGHIGLGEGPRLQNNGEDCPENSNSKGRSTALTFEADKDESQSSEEENQSDESASEEDDTDVQIGQKTYESIVLKSEAYRRLVLELRNLSSLEWGDHSEASYTNDMACDWAGYS</sequence>
<feature type="compositionally biased region" description="Polar residues" evidence="1">
    <location>
        <begin position="555"/>
        <end position="575"/>
    </location>
</feature>
<name>A0AAD9EA16_9PEZI</name>
<feature type="compositionally biased region" description="Basic and acidic residues" evidence="1">
    <location>
        <begin position="369"/>
        <end position="378"/>
    </location>
</feature>
<reference evidence="2" key="1">
    <citation type="submission" date="2023-01" db="EMBL/GenBank/DDBJ databases">
        <title>Colletotrichum chrysophilum M932 genome sequence.</title>
        <authorList>
            <person name="Baroncelli R."/>
        </authorList>
    </citation>
    <scope>NUCLEOTIDE SEQUENCE</scope>
    <source>
        <strain evidence="2">M932</strain>
    </source>
</reference>
<accession>A0AAD9EA16</accession>